<keyword evidence="3" id="KW-1185">Reference proteome</keyword>
<evidence type="ECO:0000313" key="3">
    <source>
        <dbReference type="Proteomes" id="UP001360953"/>
    </source>
</evidence>
<sequence>MSAILFGGRRGWFRTKVMSRTARPSRPGAEVASPVACAAVVVVWWTRRPARATHRPCRVQESLFQPSIDGPIASWPRLNCVVFPRTRPFHNGILMEKAGWPPSASPAFPFRHRNITQKGSVRWPIKQPASGPRRRHTSAPGEPPVRSIIAPGSREPLSRRRSSIISVRGSALPFRLSRY</sequence>
<feature type="region of interest" description="Disordered" evidence="1">
    <location>
        <begin position="119"/>
        <end position="161"/>
    </location>
</feature>
<accession>A0ABR1LB65</accession>
<proteinExistence type="predicted"/>
<reference evidence="2 3" key="1">
    <citation type="submission" date="2024-04" db="EMBL/GenBank/DDBJ databases">
        <title>Phyllosticta paracitricarpa is synonymous to the EU quarantine fungus P. citricarpa based on phylogenomic analyses.</title>
        <authorList>
            <consortium name="Lawrence Berkeley National Laboratory"/>
            <person name="Van ingen-buijs V.A."/>
            <person name="Van westerhoven A.C."/>
            <person name="Haridas S."/>
            <person name="Skiadas P."/>
            <person name="Martin F."/>
            <person name="Groenewald J.Z."/>
            <person name="Crous P.W."/>
            <person name="Seidl M.F."/>
        </authorList>
    </citation>
    <scope>NUCLEOTIDE SEQUENCE [LARGE SCALE GENOMIC DNA]</scope>
    <source>
        <strain evidence="2 3">CPC 17464</strain>
    </source>
</reference>
<evidence type="ECO:0000256" key="1">
    <source>
        <dbReference type="SAM" id="MobiDB-lite"/>
    </source>
</evidence>
<comment type="caution">
    <text evidence="2">The sequence shown here is derived from an EMBL/GenBank/DDBJ whole genome shotgun (WGS) entry which is preliminary data.</text>
</comment>
<organism evidence="2 3">
    <name type="scientific">Phyllosticta citribraziliensis</name>
    <dbReference type="NCBI Taxonomy" id="989973"/>
    <lineage>
        <taxon>Eukaryota</taxon>
        <taxon>Fungi</taxon>
        <taxon>Dikarya</taxon>
        <taxon>Ascomycota</taxon>
        <taxon>Pezizomycotina</taxon>
        <taxon>Dothideomycetes</taxon>
        <taxon>Dothideomycetes incertae sedis</taxon>
        <taxon>Botryosphaeriales</taxon>
        <taxon>Phyllostictaceae</taxon>
        <taxon>Phyllosticta</taxon>
    </lineage>
</organism>
<name>A0ABR1LB65_9PEZI</name>
<gene>
    <name evidence="2" type="ORF">J3D65DRAFT_107776</name>
</gene>
<dbReference type="EMBL" id="JBBPEH010000011">
    <property type="protein sequence ID" value="KAK7532476.1"/>
    <property type="molecule type" value="Genomic_DNA"/>
</dbReference>
<evidence type="ECO:0000313" key="2">
    <source>
        <dbReference type="EMBL" id="KAK7532476.1"/>
    </source>
</evidence>
<dbReference type="RefSeq" id="XP_066652144.1">
    <property type="nucleotide sequence ID" value="XM_066793701.1"/>
</dbReference>
<protein>
    <submittedName>
        <fullName evidence="2">Uncharacterized protein</fullName>
    </submittedName>
</protein>
<dbReference type="GeneID" id="92026607"/>
<dbReference type="Proteomes" id="UP001360953">
    <property type="component" value="Unassembled WGS sequence"/>
</dbReference>